<keyword evidence="4" id="KW-1133">Transmembrane helix</keyword>
<proteinExistence type="predicted"/>
<feature type="transmembrane region" description="Helical" evidence="4">
    <location>
        <begin position="12"/>
        <end position="34"/>
    </location>
</feature>
<dbReference type="PROSITE" id="PS00041">
    <property type="entry name" value="HTH_ARAC_FAMILY_1"/>
    <property type="match status" value="1"/>
</dbReference>
<reference evidence="7" key="1">
    <citation type="journal article" date="2019" name="Int. J. Syst. Evol. Microbiol.">
        <title>The Global Catalogue of Microorganisms (GCM) 10K type strain sequencing project: providing services to taxonomists for standard genome sequencing and annotation.</title>
        <authorList>
            <consortium name="The Broad Institute Genomics Platform"/>
            <consortium name="The Broad Institute Genome Sequencing Center for Infectious Disease"/>
            <person name="Wu L."/>
            <person name="Ma J."/>
        </authorList>
    </citation>
    <scope>NUCLEOTIDE SEQUENCE [LARGE SCALE GENOMIC DNA]</scope>
    <source>
        <strain evidence="7">CGMCC 1.3240</strain>
    </source>
</reference>
<dbReference type="InterPro" id="IPR018060">
    <property type="entry name" value="HTH_AraC"/>
</dbReference>
<evidence type="ECO:0000313" key="6">
    <source>
        <dbReference type="EMBL" id="MFC5649280.1"/>
    </source>
</evidence>
<comment type="caution">
    <text evidence="6">The sequence shown here is derived from an EMBL/GenBank/DDBJ whole genome shotgun (WGS) entry which is preliminary data.</text>
</comment>
<dbReference type="InterPro" id="IPR018062">
    <property type="entry name" value="HTH_AraC-typ_CS"/>
</dbReference>
<sequence length="740" mass="85238">MKNKKWYKRLLLSHFSILFISGAVIIAIVFAVTYNNVSKETEKTNRTYADHVVDGMTASLKNIELMLANLIVNNEAINDYFNGSAYEPKLINYKASSEIAKIRSNPLVHSIYFYRKKDQLVLTGGYAQKLADFTDKQFVQNLKNNPQSVHWSPIRKYSEFPLIDPPERIISITKNSLGNEGIIVLNVKTDLLLSMASKLRSGKRIFMDITDEQGSPIYSTSPSTPKAKPIQYLKSDYIGWNFASGTVSANLIGLAALRSLMPLSVILLTLIVIIAYIMYVTRRNYKPIENIVRRVSSYQQASKAAESDEFSIIEHAFDTMLTRMDLIDRQDAENMLVRRKQFFYELQDDEKVVPMKEWQEYARMFGLPEGRCELFIAILEIDKYVPMLRLDRQELLASKKQLDGAARQWRHSGASVVCSEWISGDRMALLVQIQSDLDVEAHTVNGMMNRLRKWAAGELVFSVTIGIGAASGDLPGIKTSFHEALAALQYKMTAGNNRIIVYQEIKDRENRVDSLYFKWLEDMIHHFRIPAPAWRNDFARIFDHLEERVLKNEEMQLLLNYLMHRFAREMEEISPEINAYWQHVTFSRMIVALKETGSMTEIRLLYESLIGELYDKYVTILESASTSHMIYELKKYIEDNYANSDLSLNHISDRFNINGKYASQLFKEEFGVKFVDFLIGLRVRQAQKLLRETDLSINEISRQVGYEHTISFGRIFKKMVGVSPGDYRKHLFPGRTQEGT</sequence>
<keyword evidence="4" id="KW-0812">Transmembrane</keyword>
<dbReference type="PROSITE" id="PS01124">
    <property type="entry name" value="HTH_ARAC_FAMILY_2"/>
    <property type="match status" value="1"/>
</dbReference>
<evidence type="ECO:0000256" key="4">
    <source>
        <dbReference type="SAM" id="Phobius"/>
    </source>
</evidence>
<protein>
    <submittedName>
        <fullName evidence="6">Helix-turn-helix domain-containing protein</fullName>
    </submittedName>
</protein>
<keyword evidence="4" id="KW-0472">Membrane</keyword>
<keyword evidence="2" id="KW-0238">DNA-binding</keyword>
<dbReference type="Proteomes" id="UP001596047">
    <property type="component" value="Unassembled WGS sequence"/>
</dbReference>
<evidence type="ECO:0000256" key="3">
    <source>
        <dbReference type="ARBA" id="ARBA00023163"/>
    </source>
</evidence>
<feature type="domain" description="HTH araC/xylS-type" evidence="5">
    <location>
        <begin position="631"/>
        <end position="730"/>
    </location>
</feature>
<name>A0ABW0VUJ1_9BACL</name>
<dbReference type="InterPro" id="IPR009057">
    <property type="entry name" value="Homeodomain-like_sf"/>
</dbReference>
<accession>A0ABW0VUJ1</accession>
<dbReference type="PRINTS" id="PR00032">
    <property type="entry name" value="HTHARAC"/>
</dbReference>
<feature type="transmembrane region" description="Helical" evidence="4">
    <location>
        <begin position="260"/>
        <end position="279"/>
    </location>
</feature>
<organism evidence="6 7">
    <name type="scientific">Paenibacillus solisilvae</name>
    <dbReference type="NCBI Taxonomy" id="2486751"/>
    <lineage>
        <taxon>Bacteria</taxon>
        <taxon>Bacillati</taxon>
        <taxon>Bacillota</taxon>
        <taxon>Bacilli</taxon>
        <taxon>Bacillales</taxon>
        <taxon>Paenibacillaceae</taxon>
        <taxon>Paenibacillus</taxon>
    </lineage>
</organism>
<keyword evidence="3" id="KW-0804">Transcription</keyword>
<dbReference type="SUPFAM" id="SSF46689">
    <property type="entry name" value="Homeodomain-like"/>
    <property type="match status" value="1"/>
</dbReference>
<dbReference type="Gene3D" id="1.10.10.60">
    <property type="entry name" value="Homeodomain-like"/>
    <property type="match status" value="2"/>
</dbReference>
<gene>
    <name evidence="6" type="ORF">ACFPYJ_09085</name>
</gene>
<evidence type="ECO:0000259" key="5">
    <source>
        <dbReference type="PROSITE" id="PS01124"/>
    </source>
</evidence>
<evidence type="ECO:0000256" key="2">
    <source>
        <dbReference type="ARBA" id="ARBA00023125"/>
    </source>
</evidence>
<dbReference type="Pfam" id="PF17853">
    <property type="entry name" value="GGDEF_2"/>
    <property type="match status" value="1"/>
</dbReference>
<dbReference type="RefSeq" id="WP_379187787.1">
    <property type="nucleotide sequence ID" value="NZ_JBHSOW010000032.1"/>
</dbReference>
<evidence type="ECO:0000256" key="1">
    <source>
        <dbReference type="ARBA" id="ARBA00023015"/>
    </source>
</evidence>
<dbReference type="PANTHER" id="PTHR43280">
    <property type="entry name" value="ARAC-FAMILY TRANSCRIPTIONAL REGULATOR"/>
    <property type="match status" value="1"/>
</dbReference>
<dbReference type="EMBL" id="JBHSOW010000032">
    <property type="protein sequence ID" value="MFC5649280.1"/>
    <property type="molecule type" value="Genomic_DNA"/>
</dbReference>
<dbReference type="InterPro" id="IPR020449">
    <property type="entry name" value="Tscrpt_reg_AraC-type_HTH"/>
</dbReference>
<dbReference type="InterPro" id="IPR041522">
    <property type="entry name" value="CdaR_GGDEF"/>
</dbReference>
<dbReference type="SMART" id="SM00342">
    <property type="entry name" value="HTH_ARAC"/>
    <property type="match status" value="1"/>
</dbReference>
<keyword evidence="1" id="KW-0805">Transcription regulation</keyword>
<dbReference type="PANTHER" id="PTHR43280:SF10">
    <property type="entry name" value="REGULATORY PROTEIN POCR"/>
    <property type="match status" value="1"/>
</dbReference>
<keyword evidence="7" id="KW-1185">Reference proteome</keyword>
<evidence type="ECO:0000313" key="7">
    <source>
        <dbReference type="Proteomes" id="UP001596047"/>
    </source>
</evidence>
<dbReference type="Pfam" id="PF12833">
    <property type="entry name" value="HTH_18"/>
    <property type="match status" value="1"/>
</dbReference>